<keyword evidence="1" id="KW-1133">Transmembrane helix</keyword>
<dbReference type="GeneID" id="68854848"/>
<organism evidence="2 3">
    <name type="scientific">Halapricum desulfuricans</name>
    <dbReference type="NCBI Taxonomy" id="2841257"/>
    <lineage>
        <taxon>Archaea</taxon>
        <taxon>Methanobacteriati</taxon>
        <taxon>Methanobacteriota</taxon>
        <taxon>Stenosarchaea group</taxon>
        <taxon>Halobacteria</taxon>
        <taxon>Halobacteriales</taxon>
        <taxon>Haloarculaceae</taxon>
        <taxon>Halapricum</taxon>
    </lineage>
</organism>
<evidence type="ECO:0000256" key="1">
    <source>
        <dbReference type="SAM" id="Phobius"/>
    </source>
</evidence>
<dbReference type="AlphaFoldDB" id="A0A897MY62"/>
<keyword evidence="1" id="KW-0812">Transmembrane</keyword>
<dbReference type="EMBL" id="CP064787">
    <property type="protein sequence ID" value="QSG05582.1"/>
    <property type="molecule type" value="Genomic_DNA"/>
</dbReference>
<gene>
    <name evidence="2" type="ORF">HSR121_1236</name>
</gene>
<keyword evidence="1" id="KW-0472">Membrane</keyword>
<sequence length="58" mass="6427">MESRLYRTTLFALYQLTVLAGIALLPVALVARRAGVAVPVHRAIDRLETAYERTAEQA</sequence>
<reference evidence="2" key="1">
    <citation type="submission" date="2020-11" db="EMBL/GenBank/DDBJ databases">
        <title>Carbohydrate-dependent, anaerobic sulfur respiration: A novel catabolism in halophilic archaea.</title>
        <authorList>
            <person name="Sorokin D.Y."/>
            <person name="Messina E."/>
            <person name="Smedile F."/>
            <person name="La Cono V."/>
            <person name="Hallsworth J.E."/>
            <person name="Yakimov M.M."/>
        </authorList>
    </citation>
    <scope>NUCLEOTIDE SEQUENCE</scope>
    <source>
        <strain evidence="2">HSR12-1</strain>
    </source>
</reference>
<accession>A0A897MY62</accession>
<feature type="transmembrane region" description="Helical" evidence="1">
    <location>
        <begin position="12"/>
        <end position="31"/>
    </location>
</feature>
<dbReference type="RefSeq" id="WP_229115407.1">
    <property type="nucleotide sequence ID" value="NZ_CP064787.1"/>
</dbReference>
<protein>
    <submittedName>
        <fullName evidence="2">Uncharacterized protein</fullName>
    </submittedName>
</protein>
<dbReference type="Proteomes" id="UP000663525">
    <property type="component" value="Chromosome"/>
</dbReference>
<name>A0A897MY62_9EURY</name>
<evidence type="ECO:0000313" key="3">
    <source>
        <dbReference type="Proteomes" id="UP000663525"/>
    </source>
</evidence>
<evidence type="ECO:0000313" key="2">
    <source>
        <dbReference type="EMBL" id="QSG05582.1"/>
    </source>
</evidence>
<proteinExistence type="predicted"/>